<dbReference type="EMBL" id="HG793128">
    <property type="protein sequence ID" value="CDK27353.1"/>
    <property type="molecule type" value="Genomic_DNA"/>
</dbReference>
<keyword evidence="8 11" id="KW-0472">Membrane</keyword>
<accession>W6MMC5</accession>
<keyword evidence="3" id="KW-0328">Glycosyltransferase</keyword>
<dbReference type="Pfam" id="PF12141">
    <property type="entry name" value="BMT"/>
    <property type="match status" value="2"/>
</dbReference>
<evidence type="ECO:0000256" key="7">
    <source>
        <dbReference type="ARBA" id="ARBA00022989"/>
    </source>
</evidence>
<evidence type="ECO:0000256" key="5">
    <source>
        <dbReference type="ARBA" id="ARBA00022692"/>
    </source>
</evidence>
<evidence type="ECO:0000256" key="1">
    <source>
        <dbReference type="ARBA" id="ARBA00004606"/>
    </source>
</evidence>
<keyword evidence="13" id="KW-1185">Reference proteome</keyword>
<sequence>MRSEKPDSELEDATSSSFAVRTTGWLLDVPKVLRFYLAKLRAGSRTRVILTAIIFMLVTLQVTVAVNEKTLGQVIAEGRPNNKFEDAFPSPEEREDFRTPASAFSLDDDDLSVNDPEALNVVLNDLEFSQMNLATFVGNIDTVDTELSDADGPTCADLRYHEMVGVSNKFDIGVNLKRVRELVFEAGYEALAEGEVSEKTLERKIKDHWFTFHASSVYLPEYGVHYVARRIIFSAESRSDRSTISFVVAQLFDKAWNELTQFQFKSHAEGESGLQTHLFPKVFPMDCVWGPGLYYEGAEDPRVIVRHGSKGPEPIVVFNMKAKDLDNKRAMHALFPFQNDRTILLKIEGRDARDTEKNWVPFFDAQSEDSKYPGGFIYFIYSFDPLEVIQCDLSSGNCGVIFTGPNSDTGALRGATNLVSIPGAKFADGRQAWVGFPRTRIVNCGCGDTTYRPNLMVFVKQGDQFIIDLISGSIDFNLKVMPWDGVGESCSGRYSVLIPNSVDNWEITQYLGDNYFEDYMTVTFSEADRTSSVVQVKGLLNYIRRIPEAKTPHEDLVARTAKSVQCAIGDAEDYCFKYGQRYGGRILSEDELKWGE</sequence>
<dbReference type="GO" id="GO:0071555">
    <property type="term" value="P:cell wall organization"/>
    <property type="evidence" value="ECO:0007669"/>
    <property type="project" value="UniProtKB-KW"/>
</dbReference>
<evidence type="ECO:0000313" key="13">
    <source>
        <dbReference type="Proteomes" id="UP000019384"/>
    </source>
</evidence>
<dbReference type="GO" id="GO:0000030">
    <property type="term" value="F:mannosyltransferase activity"/>
    <property type="evidence" value="ECO:0007669"/>
    <property type="project" value="InterPro"/>
</dbReference>
<evidence type="ECO:0000256" key="10">
    <source>
        <dbReference type="ARBA" id="ARBA00023316"/>
    </source>
</evidence>
<name>W6MMC5_9ASCO</name>
<evidence type="ECO:0000256" key="6">
    <source>
        <dbReference type="ARBA" id="ARBA00022968"/>
    </source>
</evidence>
<dbReference type="HOGENOM" id="CLU_013841_3_1_1"/>
<keyword evidence="7 11" id="KW-1133">Transmembrane helix</keyword>
<keyword evidence="6" id="KW-0735">Signal-anchor</keyword>
<dbReference type="InterPro" id="IPR021988">
    <property type="entry name" value="BMT1"/>
</dbReference>
<reference evidence="12" key="1">
    <citation type="submission" date="2013-12" db="EMBL/GenBank/DDBJ databases">
        <authorList>
            <person name="Genoscope - CEA"/>
        </authorList>
    </citation>
    <scope>NUCLEOTIDE SEQUENCE</scope>
    <source>
        <strain evidence="12">CBS 1993</strain>
    </source>
</reference>
<protein>
    <submittedName>
        <fullName evidence="12">Uncharacterized protein</fullName>
    </submittedName>
</protein>
<comment type="similarity">
    <text evidence="2">Belongs to the BMT family.</text>
</comment>
<keyword evidence="4" id="KW-0808">Transferase</keyword>
<evidence type="ECO:0000256" key="2">
    <source>
        <dbReference type="ARBA" id="ARBA00009486"/>
    </source>
</evidence>
<dbReference type="STRING" id="1382522.W6MMC5"/>
<evidence type="ECO:0000256" key="9">
    <source>
        <dbReference type="ARBA" id="ARBA00023180"/>
    </source>
</evidence>
<organism evidence="12 13">
    <name type="scientific">Kuraishia capsulata CBS 1993</name>
    <dbReference type="NCBI Taxonomy" id="1382522"/>
    <lineage>
        <taxon>Eukaryota</taxon>
        <taxon>Fungi</taxon>
        <taxon>Dikarya</taxon>
        <taxon>Ascomycota</taxon>
        <taxon>Saccharomycotina</taxon>
        <taxon>Pichiomycetes</taxon>
        <taxon>Pichiales</taxon>
        <taxon>Pichiaceae</taxon>
        <taxon>Kuraishia</taxon>
    </lineage>
</organism>
<dbReference type="RefSeq" id="XP_022459348.1">
    <property type="nucleotide sequence ID" value="XM_022601735.1"/>
</dbReference>
<dbReference type="GO" id="GO:0016020">
    <property type="term" value="C:membrane"/>
    <property type="evidence" value="ECO:0007669"/>
    <property type="project" value="UniProtKB-SubCell"/>
</dbReference>
<feature type="transmembrane region" description="Helical" evidence="11">
    <location>
        <begin position="48"/>
        <end position="66"/>
    </location>
</feature>
<evidence type="ECO:0000256" key="8">
    <source>
        <dbReference type="ARBA" id="ARBA00023136"/>
    </source>
</evidence>
<dbReference type="AlphaFoldDB" id="W6MMC5"/>
<keyword evidence="5 11" id="KW-0812">Transmembrane</keyword>
<proteinExistence type="inferred from homology"/>
<evidence type="ECO:0000256" key="11">
    <source>
        <dbReference type="SAM" id="Phobius"/>
    </source>
</evidence>
<keyword evidence="10" id="KW-0961">Cell wall biogenesis/degradation</keyword>
<evidence type="ECO:0000256" key="4">
    <source>
        <dbReference type="ARBA" id="ARBA00022679"/>
    </source>
</evidence>
<reference evidence="12" key="2">
    <citation type="submission" date="2014-02" db="EMBL/GenBank/DDBJ databases">
        <title>Complete DNA sequence of /Kuraishia capsulata/ illustrates novel genomic features among budding yeasts (/Saccharomycotina/).</title>
        <authorList>
            <person name="Morales L."/>
            <person name="Noel B."/>
            <person name="Porcel B."/>
            <person name="Marcet-Houben M."/>
            <person name="Hullo M-F."/>
            <person name="Sacerdot C."/>
            <person name="Tekaia F."/>
            <person name="Leh-Louis V."/>
            <person name="Despons L."/>
            <person name="Khanna V."/>
            <person name="Aury J-M."/>
            <person name="Barbe V."/>
            <person name="Couloux A."/>
            <person name="Labadie K."/>
            <person name="Pelletier E."/>
            <person name="Souciet J-L."/>
            <person name="Boekhout T."/>
            <person name="Gabaldon T."/>
            <person name="Wincker P."/>
            <person name="Dujon B."/>
        </authorList>
    </citation>
    <scope>NUCLEOTIDE SEQUENCE</scope>
    <source>
        <strain evidence="12">CBS 1993</strain>
    </source>
</reference>
<evidence type="ECO:0000313" key="12">
    <source>
        <dbReference type="EMBL" id="CDK27353.1"/>
    </source>
</evidence>
<comment type="subcellular location">
    <subcellularLocation>
        <location evidence="1">Membrane</location>
        <topology evidence="1">Single-pass type II membrane protein</topology>
    </subcellularLocation>
</comment>
<gene>
    <name evidence="12" type="ORF">KUCA_T00003331001</name>
</gene>
<keyword evidence="9" id="KW-0325">Glycoprotein</keyword>
<dbReference type="GeneID" id="34520736"/>
<dbReference type="Proteomes" id="UP000019384">
    <property type="component" value="Unassembled WGS sequence"/>
</dbReference>
<evidence type="ECO:0000256" key="3">
    <source>
        <dbReference type="ARBA" id="ARBA00022676"/>
    </source>
</evidence>
<dbReference type="OrthoDB" id="3631276at2759"/>